<dbReference type="AlphaFoldDB" id="A0AAD5LMG3"/>
<evidence type="ECO:0000313" key="2">
    <source>
        <dbReference type="EMBL" id="KAJ0403800.1"/>
    </source>
</evidence>
<dbReference type="Proteomes" id="UP001209570">
    <property type="component" value="Unassembled WGS sequence"/>
</dbReference>
<protein>
    <submittedName>
        <fullName evidence="2">Uncharacterized protein</fullName>
    </submittedName>
</protein>
<comment type="caution">
    <text evidence="2">The sequence shown here is derived from an EMBL/GenBank/DDBJ whole genome shotgun (WGS) entry which is preliminary data.</text>
</comment>
<evidence type="ECO:0000313" key="3">
    <source>
        <dbReference type="Proteomes" id="UP001209570"/>
    </source>
</evidence>
<dbReference type="EMBL" id="JAKCXM010000074">
    <property type="protein sequence ID" value="KAJ0403800.1"/>
    <property type="molecule type" value="Genomic_DNA"/>
</dbReference>
<organism evidence="2 3">
    <name type="scientific">Pythium insidiosum</name>
    <name type="common">Pythiosis disease agent</name>
    <dbReference type="NCBI Taxonomy" id="114742"/>
    <lineage>
        <taxon>Eukaryota</taxon>
        <taxon>Sar</taxon>
        <taxon>Stramenopiles</taxon>
        <taxon>Oomycota</taxon>
        <taxon>Peronosporomycetes</taxon>
        <taxon>Pythiales</taxon>
        <taxon>Pythiaceae</taxon>
        <taxon>Pythium</taxon>
    </lineage>
</organism>
<accession>A0AAD5LMG3</accession>
<feature type="region of interest" description="Disordered" evidence="1">
    <location>
        <begin position="262"/>
        <end position="310"/>
    </location>
</feature>
<keyword evidence="3" id="KW-1185">Reference proteome</keyword>
<evidence type="ECO:0000256" key="1">
    <source>
        <dbReference type="SAM" id="MobiDB-lite"/>
    </source>
</evidence>
<reference evidence="2" key="1">
    <citation type="submission" date="2021-12" db="EMBL/GenBank/DDBJ databases">
        <title>Prjna785345.</title>
        <authorList>
            <person name="Rujirawat T."/>
            <person name="Krajaejun T."/>
        </authorList>
    </citation>
    <scope>NUCLEOTIDE SEQUENCE</scope>
    <source>
        <strain evidence="2">Pi057C3</strain>
    </source>
</reference>
<name>A0AAD5LMG3_PYTIN</name>
<sequence length="572" mass="62770">MARTTTTPITTRRLSANATTHAAPVWQSYLSARAPSDVSLVAIPRCRKRSKPTRSTTSSTVVATEPFASDPTVGWRIRAYWEALSVTERSQVLFVDEPELVTQLYKLNLSLLCVGLMQRHLKAPRRATSGCANASTTSQVREPEAADEKAFELLEAMEFMDLGTGILTMKSELVEDPERLFALAGAVLHGFLGSPFVLPEQQFHDLFVKESDVINTWEDYERLIAMLVEQLILRSYVAHLEKEAADQMEALLREVSLADDDPQSALGLSSTRKSTKKTKKKTKKKAKMTMKSSGSKAPATPLETSPVKPSCDSVCHMDLMDAETPTESESEPDTDGDSLQLLVETEGEAVVREDTVPASSRPALNPDAVEFLPAAARNVEPQKATGKRKLDDFILRVAWHDVQDDEEEDEEDAAWGDGSADFVCRNGEQNAELECHLQYIYASGSAMYGWDFKRRREVDVPACGPWSHALWQTAPQDVVRYYFPPTPSTGRPPSGPAFGAPLLPGLVLPAGACDGVHPSLQSPFPVPPIGQQWMPADVPPPSSRYFYSPPPDAPPVSFWDPSVGLGEAPAFQ</sequence>
<gene>
    <name evidence="2" type="ORF">P43SY_003897</name>
</gene>
<proteinExistence type="predicted"/>
<feature type="compositionally biased region" description="Basic residues" evidence="1">
    <location>
        <begin position="273"/>
        <end position="288"/>
    </location>
</feature>